<evidence type="ECO:0000259" key="2">
    <source>
        <dbReference type="Pfam" id="PF18962"/>
    </source>
</evidence>
<feature type="domain" description="Secretion system C-terminal sorting" evidence="2">
    <location>
        <begin position="159"/>
        <end position="227"/>
    </location>
</feature>
<comment type="caution">
    <text evidence="3">The sequence shown here is derived from an EMBL/GenBank/DDBJ whole genome shotgun (WGS) entry which is preliminary data.</text>
</comment>
<sequence>MRYILLILIILYPLFGYNQIPVVPGWKMHTIDSVRIDYGQNPTKVFIRERNNRVFYIKRLSIEVLSADTLAVNLFYIDCSSYFIGQLINDTIIDVPQGLNPRFNLIVRTYKDTNTYFNGNCPERDFYTLTDSAFVSEEDSTYSPLSSSYLSKEEIEISLFPNPVTTQLYVDYPSAVKTLNYSIYNTQGKQLLYGEVEEFIDVSGLNKGAYIIHFEGKNGIATKRFIVK</sequence>
<dbReference type="Proteomes" id="UP000257127">
    <property type="component" value="Unassembled WGS sequence"/>
</dbReference>
<dbReference type="AlphaFoldDB" id="A0A3E1EXN7"/>
<dbReference type="RefSeq" id="WP_116881063.1">
    <property type="nucleotide sequence ID" value="NZ_QURB01000005.1"/>
</dbReference>
<name>A0A3E1EXN7_9FLAO</name>
<evidence type="ECO:0000256" key="1">
    <source>
        <dbReference type="ARBA" id="ARBA00022729"/>
    </source>
</evidence>
<keyword evidence="4" id="KW-1185">Reference proteome</keyword>
<dbReference type="OrthoDB" id="9773938at2"/>
<protein>
    <submittedName>
        <fullName evidence="3">T9SS C-terminal target domain-containing protein</fullName>
    </submittedName>
</protein>
<reference evidence="3 4" key="1">
    <citation type="submission" date="2018-08" db="EMBL/GenBank/DDBJ databases">
        <title>The draft genome squence of Brumimicrobium sp. N62.</title>
        <authorList>
            <person name="Du Z.-J."/>
            <person name="Luo H.-R."/>
        </authorList>
    </citation>
    <scope>NUCLEOTIDE SEQUENCE [LARGE SCALE GENOMIC DNA]</scope>
    <source>
        <strain evidence="3 4">N62</strain>
    </source>
</reference>
<dbReference type="InterPro" id="IPR026444">
    <property type="entry name" value="Secre_tail"/>
</dbReference>
<dbReference type="Pfam" id="PF18962">
    <property type="entry name" value="Por_Secre_tail"/>
    <property type="match status" value="1"/>
</dbReference>
<accession>A0A3E1EXN7</accession>
<proteinExistence type="predicted"/>
<evidence type="ECO:0000313" key="3">
    <source>
        <dbReference type="EMBL" id="RFC54223.1"/>
    </source>
</evidence>
<dbReference type="EMBL" id="QURB01000005">
    <property type="protein sequence ID" value="RFC54223.1"/>
    <property type="molecule type" value="Genomic_DNA"/>
</dbReference>
<gene>
    <name evidence="3" type="ORF">DXU93_09560</name>
</gene>
<keyword evidence="1" id="KW-0732">Signal</keyword>
<organism evidence="3 4">
    <name type="scientific">Brumimicrobium aurantiacum</name>
    <dbReference type="NCBI Taxonomy" id="1737063"/>
    <lineage>
        <taxon>Bacteria</taxon>
        <taxon>Pseudomonadati</taxon>
        <taxon>Bacteroidota</taxon>
        <taxon>Flavobacteriia</taxon>
        <taxon>Flavobacteriales</taxon>
        <taxon>Crocinitomicaceae</taxon>
        <taxon>Brumimicrobium</taxon>
    </lineage>
</organism>
<dbReference type="NCBIfam" id="TIGR04183">
    <property type="entry name" value="Por_Secre_tail"/>
    <property type="match status" value="1"/>
</dbReference>
<evidence type="ECO:0000313" key="4">
    <source>
        <dbReference type="Proteomes" id="UP000257127"/>
    </source>
</evidence>